<evidence type="ECO:0000256" key="1">
    <source>
        <dbReference type="SAM" id="Phobius"/>
    </source>
</evidence>
<evidence type="ECO:0000313" key="3">
    <source>
        <dbReference type="Proteomes" id="UP000276133"/>
    </source>
</evidence>
<comment type="caution">
    <text evidence="2">The sequence shown here is derived from an EMBL/GenBank/DDBJ whole genome shotgun (WGS) entry which is preliminary data.</text>
</comment>
<dbReference type="EMBL" id="REGN01004682">
    <property type="protein sequence ID" value="RNA16549.1"/>
    <property type="molecule type" value="Genomic_DNA"/>
</dbReference>
<keyword evidence="3" id="KW-1185">Reference proteome</keyword>
<name>A0A3M7QZA3_BRAPC</name>
<protein>
    <submittedName>
        <fullName evidence="2">Uncharacterized protein</fullName>
    </submittedName>
</protein>
<dbReference type="AlphaFoldDB" id="A0A3M7QZA3"/>
<feature type="transmembrane region" description="Helical" evidence="1">
    <location>
        <begin position="7"/>
        <end position="27"/>
    </location>
</feature>
<keyword evidence="1" id="KW-0472">Membrane</keyword>
<keyword evidence="1" id="KW-0812">Transmembrane</keyword>
<evidence type="ECO:0000313" key="2">
    <source>
        <dbReference type="EMBL" id="RNA16549.1"/>
    </source>
</evidence>
<organism evidence="2 3">
    <name type="scientific">Brachionus plicatilis</name>
    <name type="common">Marine rotifer</name>
    <name type="synonym">Brachionus muelleri</name>
    <dbReference type="NCBI Taxonomy" id="10195"/>
    <lineage>
        <taxon>Eukaryota</taxon>
        <taxon>Metazoa</taxon>
        <taxon>Spiralia</taxon>
        <taxon>Gnathifera</taxon>
        <taxon>Rotifera</taxon>
        <taxon>Eurotatoria</taxon>
        <taxon>Monogononta</taxon>
        <taxon>Pseudotrocha</taxon>
        <taxon>Ploima</taxon>
        <taxon>Brachionidae</taxon>
        <taxon>Brachionus</taxon>
    </lineage>
</organism>
<proteinExistence type="predicted"/>
<dbReference type="Proteomes" id="UP000276133">
    <property type="component" value="Unassembled WGS sequence"/>
</dbReference>
<gene>
    <name evidence="2" type="ORF">BpHYR1_027122</name>
</gene>
<reference evidence="2 3" key="1">
    <citation type="journal article" date="2018" name="Sci. Rep.">
        <title>Genomic signatures of local adaptation to the degree of environmental predictability in rotifers.</title>
        <authorList>
            <person name="Franch-Gras L."/>
            <person name="Hahn C."/>
            <person name="Garcia-Roger E.M."/>
            <person name="Carmona M.J."/>
            <person name="Serra M."/>
            <person name="Gomez A."/>
        </authorList>
    </citation>
    <scope>NUCLEOTIDE SEQUENCE [LARGE SCALE GENOMIC DNA]</scope>
    <source>
        <strain evidence="2">HYR1</strain>
    </source>
</reference>
<keyword evidence="1" id="KW-1133">Transmembrane helix</keyword>
<accession>A0A3M7QZA3</accession>
<sequence length="93" mass="11183">MFKKNEIEISINLFLIPLVILMIEMWLCEFKKKKNLNLINMRTGKSKLALRIVYADGFNLSFKPTLCKYSLECYTIYRTNYALTEKKKWDYKL</sequence>